<dbReference type="GO" id="GO:0003677">
    <property type="term" value="F:DNA binding"/>
    <property type="evidence" value="ECO:0007669"/>
    <property type="project" value="UniProtKB-KW"/>
</dbReference>
<dbReference type="Gene3D" id="3.90.220.20">
    <property type="entry name" value="DNA methylase specificity domains"/>
    <property type="match status" value="1"/>
</dbReference>
<keyword evidence="2" id="KW-0238">DNA-binding</keyword>
<keyword evidence="4" id="KW-1185">Reference proteome</keyword>
<dbReference type="GO" id="GO:0009307">
    <property type="term" value="P:DNA restriction-modification system"/>
    <property type="evidence" value="ECO:0007669"/>
    <property type="project" value="UniProtKB-KW"/>
</dbReference>
<protein>
    <recommendedName>
        <fullName evidence="5">Type I restriction modification DNA specificity domain-containing protein</fullName>
    </recommendedName>
</protein>
<proteinExistence type="predicted"/>
<name>A0A974NJ90_PERPY</name>
<evidence type="ECO:0000313" key="3">
    <source>
        <dbReference type="EMBL" id="QQS98597.1"/>
    </source>
</evidence>
<dbReference type="SUPFAM" id="SSF116734">
    <property type="entry name" value="DNA methylase specificity domain"/>
    <property type="match status" value="1"/>
</dbReference>
<gene>
    <name evidence="3" type="ORF">I6J18_12635</name>
</gene>
<dbReference type="AlphaFoldDB" id="A0A974NJ90"/>
<accession>A0A974NJ90</accession>
<evidence type="ECO:0008006" key="5">
    <source>
        <dbReference type="Google" id="ProtNLM"/>
    </source>
</evidence>
<sequence>MKIHEFFNITVAKSRGVDDYDLGPIPFVTNTEINNGIVKYVEPFEEDRVFEGPAICISGLGFATLHLKSFLPKGNGGDSCTILKPKEEMLIEEILYYTAVFNLLHNWRFSFGRKTSKRRLENLMLTPLYANYDKSFNSKNVSDNMDSQIKNFSGYFNN</sequence>
<evidence type="ECO:0000256" key="1">
    <source>
        <dbReference type="ARBA" id="ARBA00022747"/>
    </source>
</evidence>
<dbReference type="InterPro" id="IPR044946">
    <property type="entry name" value="Restrct_endonuc_typeI_TRD_sf"/>
</dbReference>
<organism evidence="3 4">
    <name type="scientific">Peribacillus psychrosaccharolyticus</name>
    <name type="common">Bacillus psychrosaccharolyticus</name>
    <dbReference type="NCBI Taxonomy" id="1407"/>
    <lineage>
        <taxon>Bacteria</taxon>
        <taxon>Bacillati</taxon>
        <taxon>Bacillota</taxon>
        <taxon>Bacilli</taxon>
        <taxon>Bacillales</taxon>
        <taxon>Bacillaceae</taxon>
        <taxon>Peribacillus</taxon>
    </lineage>
</organism>
<dbReference type="Proteomes" id="UP000595254">
    <property type="component" value="Chromosome"/>
</dbReference>
<keyword evidence="1" id="KW-0680">Restriction system</keyword>
<dbReference type="KEGG" id="ppsr:I6J18_12635"/>
<evidence type="ECO:0000256" key="2">
    <source>
        <dbReference type="ARBA" id="ARBA00023125"/>
    </source>
</evidence>
<reference evidence="3 4" key="1">
    <citation type="submission" date="2021-01" db="EMBL/GenBank/DDBJ databases">
        <title>FDA dAtabase for Regulatory Grade micrObial Sequences (FDA-ARGOS): Supporting development and validation of Infectious Disease Dx tests.</title>
        <authorList>
            <person name="Nelson B."/>
            <person name="Plummer A."/>
            <person name="Tallon L."/>
            <person name="Sadzewicz L."/>
            <person name="Zhao X."/>
            <person name="Boylan J."/>
            <person name="Ott S."/>
            <person name="Bowen H."/>
            <person name="Vavikolanu K."/>
            <person name="Mehta A."/>
            <person name="Aluvathingal J."/>
            <person name="Nadendla S."/>
            <person name="Myers T."/>
            <person name="Yan Y."/>
            <person name="Sichtig H."/>
        </authorList>
    </citation>
    <scope>NUCLEOTIDE SEQUENCE [LARGE SCALE GENOMIC DNA]</scope>
    <source>
        <strain evidence="3 4">FDAARGOS_1161</strain>
    </source>
</reference>
<evidence type="ECO:0000313" key="4">
    <source>
        <dbReference type="Proteomes" id="UP000595254"/>
    </source>
</evidence>
<dbReference type="RefSeq" id="WP_040376621.1">
    <property type="nucleotide sequence ID" value="NZ_CP068053.1"/>
</dbReference>
<dbReference type="EMBL" id="CP068053">
    <property type="protein sequence ID" value="QQS98597.1"/>
    <property type="molecule type" value="Genomic_DNA"/>
</dbReference>